<dbReference type="SUPFAM" id="SSF49899">
    <property type="entry name" value="Concanavalin A-like lectins/glucanases"/>
    <property type="match status" value="1"/>
</dbReference>
<reference evidence="3 4" key="1">
    <citation type="journal article" date="2019" name="Fungal Biol. Biotechnol.">
        <title>Draft genome sequence of fastidious pathogen Ceratobasidium theobromae, which causes vascular-streak dieback in Theobroma cacao.</title>
        <authorList>
            <person name="Ali S.S."/>
            <person name="Asman A."/>
            <person name="Shao J."/>
            <person name="Firmansyah A.P."/>
            <person name="Susilo A.W."/>
            <person name="Rosmana A."/>
            <person name="McMahon P."/>
            <person name="Junaid M."/>
            <person name="Guest D."/>
            <person name="Kheng T.Y."/>
            <person name="Meinhardt L.W."/>
            <person name="Bailey B.A."/>
        </authorList>
    </citation>
    <scope>NUCLEOTIDE SEQUENCE [LARGE SCALE GENOMIC DNA]</scope>
    <source>
        <strain evidence="3 4">CT2</strain>
    </source>
</reference>
<feature type="compositionally biased region" description="Polar residues" evidence="1">
    <location>
        <begin position="64"/>
        <end position="73"/>
    </location>
</feature>
<evidence type="ECO:0000313" key="3">
    <source>
        <dbReference type="EMBL" id="KAB5591505.1"/>
    </source>
</evidence>
<dbReference type="AlphaFoldDB" id="A0A5N5QID8"/>
<evidence type="ECO:0000256" key="1">
    <source>
        <dbReference type="SAM" id="MobiDB-lite"/>
    </source>
</evidence>
<keyword evidence="4" id="KW-1185">Reference proteome</keyword>
<protein>
    <submittedName>
        <fullName evidence="3">Glycosidase C21B10,07</fullName>
    </submittedName>
</protein>
<gene>
    <name evidence="3" type="ORF">CTheo_5062</name>
</gene>
<dbReference type="Pfam" id="PF26113">
    <property type="entry name" value="GH16_XgeA"/>
    <property type="match status" value="1"/>
</dbReference>
<dbReference type="PROSITE" id="PS51762">
    <property type="entry name" value="GH16_2"/>
    <property type="match status" value="1"/>
</dbReference>
<keyword evidence="3" id="KW-0378">Hydrolase</keyword>
<dbReference type="GO" id="GO:0004553">
    <property type="term" value="F:hydrolase activity, hydrolyzing O-glycosyl compounds"/>
    <property type="evidence" value="ECO:0007669"/>
    <property type="project" value="InterPro"/>
</dbReference>
<keyword evidence="3" id="KW-0326">Glycosidase</keyword>
<dbReference type="PANTHER" id="PTHR10963:SF24">
    <property type="entry name" value="GLYCOSIDASE C21B10.07-RELATED"/>
    <property type="match status" value="1"/>
</dbReference>
<proteinExistence type="predicted"/>
<dbReference type="EMBL" id="SSOP01000102">
    <property type="protein sequence ID" value="KAB5591505.1"/>
    <property type="molecule type" value="Genomic_DNA"/>
</dbReference>
<dbReference type="InterPro" id="IPR000757">
    <property type="entry name" value="Beta-glucanase-like"/>
</dbReference>
<accession>A0A5N5QID8</accession>
<dbReference type="GO" id="GO:0009251">
    <property type="term" value="P:glucan catabolic process"/>
    <property type="evidence" value="ECO:0007669"/>
    <property type="project" value="TreeGrafter"/>
</dbReference>
<comment type="caution">
    <text evidence="3">The sequence shown here is derived from an EMBL/GenBank/DDBJ whole genome shotgun (WGS) entry which is preliminary data.</text>
</comment>
<dbReference type="InterPro" id="IPR050546">
    <property type="entry name" value="Glycosyl_Hydrlase_16"/>
</dbReference>
<dbReference type="Gene3D" id="2.60.120.200">
    <property type="match status" value="1"/>
</dbReference>
<evidence type="ECO:0000313" key="4">
    <source>
        <dbReference type="Proteomes" id="UP000383932"/>
    </source>
</evidence>
<dbReference type="InterPro" id="IPR013320">
    <property type="entry name" value="ConA-like_dom_sf"/>
</dbReference>
<sequence>MIAVRPGLAILSSLIMRHTAFRTLGLLSIFAHGAFSFKLFDDHSLRSHPHKHRNANVRAPLGPNTGSSSTDHPTWGLTDSFQGEEFTTSSLSRPCVTQHEDVSSRFYRFPSYYLPECSIGFMHSYIDMQTAIAKNLTRATRNRLFLHADSTTVLDPDGPGRDSIRMQSKKQWTAGVTVLNLVHMPEGCGTWPAYWMTQHENWPINGEIDILEGVGFMSTLILGPNHSALHTLNNCTMAPTRTMTGSVVSTNCSYNYLNNWNQGCPVRWDRKEIYGPSLNAMGGGWFVTERTSSRISIWFWSRKDKSVPPVVKQGKSPINTKDFGVPFAVWESSDTCDFNTMFGPENIIINLTLCGEWAGQTPIFNAAGCPGTCVDHVNKNPAAFKDAYWEIASIKVYSKAL</sequence>
<feature type="domain" description="GH16" evidence="2">
    <location>
        <begin position="107"/>
        <end position="366"/>
    </location>
</feature>
<dbReference type="OrthoDB" id="192832at2759"/>
<feature type="region of interest" description="Disordered" evidence="1">
    <location>
        <begin position="50"/>
        <end position="73"/>
    </location>
</feature>
<organism evidence="3 4">
    <name type="scientific">Ceratobasidium theobromae</name>
    <dbReference type="NCBI Taxonomy" id="1582974"/>
    <lineage>
        <taxon>Eukaryota</taxon>
        <taxon>Fungi</taxon>
        <taxon>Dikarya</taxon>
        <taxon>Basidiomycota</taxon>
        <taxon>Agaricomycotina</taxon>
        <taxon>Agaricomycetes</taxon>
        <taxon>Cantharellales</taxon>
        <taxon>Ceratobasidiaceae</taxon>
        <taxon>Ceratobasidium</taxon>
    </lineage>
</organism>
<name>A0A5N5QID8_9AGAM</name>
<evidence type="ECO:0000259" key="2">
    <source>
        <dbReference type="PROSITE" id="PS51762"/>
    </source>
</evidence>
<dbReference type="PANTHER" id="PTHR10963">
    <property type="entry name" value="GLYCOSYL HYDROLASE-RELATED"/>
    <property type="match status" value="1"/>
</dbReference>
<dbReference type="Proteomes" id="UP000383932">
    <property type="component" value="Unassembled WGS sequence"/>
</dbReference>